<evidence type="ECO:0000256" key="1">
    <source>
        <dbReference type="SAM" id="Phobius"/>
    </source>
</evidence>
<sequence length="265" mass="31670">MTLLFNIISQFDYWICLFFGFNLNLFLIWLILFKTPKEMFIHSRILIQNCILDIILLIIQNFYLKQQWNDLKIGLIRYTLMLIIALFMAILYLIFILYGIEYNNFIIVENHQYLINNTNLILFQTNDLCNEIIYQLLTSIISLINSIIPFIIIIIIAIKMAKYIDTHSFPDSQLKNYIKQLTKNLLILAIVPFMFFILNIIIIISTKIVLNFNYDNSSEVYPNTFYLQYIIFIFLHLIPIFNPIICILTNKPYRKFRHKLPLLKN</sequence>
<dbReference type="InterPro" id="IPR019421">
    <property type="entry name" value="7TM_GPCR_serpentine_rcpt_Srd"/>
</dbReference>
<evidence type="ECO:0000313" key="2">
    <source>
        <dbReference type="EMBL" id="KAF7627275.1"/>
    </source>
</evidence>
<keyword evidence="3" id="KW-1185">Reference proteome</keyword>
<dbReference type="Gene3D" id="1.20.1070.10">
    <property type="entry name" value="Rhodopsin 7-helix transmembrane proteins"/>
    <property type="match status" value="1"/>
</dbReference>
<evidence type="ECO:0000313" key="3">
    <source>
        <dbReference type="Proteomes" id="UP000605970"/>
    </source>
</evidence>
<gene>
    <name evidence="2" type="ORF">Mgra_00009450</name>
</gene>
<proteinExistence type="predicted"/>
<feature type="transmembrane region" description="Helical" evidence="1">
    <location>
        <begin position="226"/>
        <end position="249"/>
    </location>
</feature>
<feature type="transmembrane region" description="Helical" evidence="1">
    <location>
        <begin position="75"/>
        <end position="100"/>
    </location>
</feature>
<feature type="transmembrane region" description="Helical" evidence="1">
    <location>
        <begin position="185"/>
        <end position="206"/>
    </location>
</feature>
<feature type="transmembrane region" description="Helical" evidence="1">
    <location>
        <begin position="132"/>
        <end position="158"/>
    </location>
</feature>
<keyword evidence="1" id="KW-1133">Transmembrane helix</keyword>
<reference evidence="2" key="1">
    <citation type="journal article" date="2020" name="Ecol. Evol.">
        <title>Genome structure and content of the rice root-knot nematode (Meloidogyne graminicola).</title>
        <authorList>
            <person name="Phan N.T."/>
            <person name="Danchin E.G.J."/>
            <person name="Klopp C."/>
            <person name="Perfus-Barbeoch L."/>
            <person name="Kozlowski D.K."/>
            <person name="Koutsovoulos G.D."/>
            <person name="Lopez-Roques C."/>
            <person name="Bouchez O."/>
            <person name="Zahm M."/>
            <person name="Besnard G."/>
            <person name="Bellafiore S."/>
        </authorList>
    </citation>
    <scope>NUCLEOTIDE SEQUENCE</scope>
    <source>
        <strain evidence="2">VN-18</strain>
    </source>
</reference>
<keyword evidence="1" id="KW-0472">Membrane</keyword>
<dbReference type="EMBL" id="JABEBT010000157">
    <property type="protein sequence ID" value="KAF7627275.1"/>
    <property type="molecule type" value="Genomic_DNA"/>
</dbReference>
<accession>A0A8S9Z7U6</accession>
<dbReference type="Pfam" id="PF10317">
    <property type="entry name" value="7TM_GPCR_Srd"/>
    <property type="match status" value="1"/>
</dbReference>
<organism evidence="2 3">
    <name type="scientific">Meloidogyne graminicola</name>
    <dbReference type="NCBI Taxonomy" id="189291"/>
    <lineage>
        <taxon>Eukaryota</taxon>
        <taxon>Metazoa</taxon>
        <taxon>Ecdysozoa</taxon>
        <taxon>Nematoda</taxon>
        <taxon>Chromadorea</taxon>
        <taxon>Rhabditida</taxon>
        <taxon>Tylenchina</taxon>
        <taxon>Tylenchomorpha</taxon>
        <taxon>Tylenchoidea</taxon>
        <taxon>Meloidogynidae</taxon>
        <taxon>Meloidogyninae</taxon>
        <taxon>Meloidogyne</taxon>
    </lineage>
</organism>
<comment type="caution">
    <text evidence="2">The sequence shown here is derived from an EMBL/GenBank/DDBJ whole genome shotgun (WGS) entry which is preliminary data.</text>
</comment>
<protein>
    <submittedName>
        <fullName evidence="2">Uncharacterized protein</fullName>
    </submittedName>
</protein>
<dbReference type="Proteomes" id="UP000605970">
    <property type="component" value="Unassembled WGS sequence"/>
</dbReference>
<keyword evidence="1" id="KW-0812">Transmembrane</keyword>
<feature type="transmembrane region" description="Helical" evidence="1">
    <location>
        <begin position="12"/>
        <end position="33"/>
    </location>
</feature>
<dbReference type="SUPFAM" id="SSF81321">
    <property type="entry name" value="Family A G protein-coupled receptor-like"/>
    <property type="match status" value="1"/>
</dbReference>
<feature type="transmembrane region" description="Helical" evidence="1">
    <location>
        <begin position="45"/>
        <end position="63"/>
    </location>
</feature>
<name>A0A8S9Z7U6_9BILA</name>
<dbReference type="AlphaFoldDB" id="A0A8S9Z7U6"/>